<dbReference type="InterPro" id="IPR045888">
    <property type="entry name" value="Erv"/>
</dbReference>
<dbReference type="PANTHER" id="PTHR10984:SF30">
    <property type="entry name" value="ENDOPLASMIC RETICULUM-GOLGI INTERMEDIATE COMPARTMENT PROTEIN 2"/>
    <property type="match status" value="1"/>
</dbReference>
<gene>
    <name evidence="2" type="ORF">LAZ67_12000526</name>
</gene>
<proteinExistence type="predicted"/>
<dbReference type="PANTHER" id="PTHR10984">
    <property type="entry name" value="ENDOPLASMIC RETICULUM-GOLGI INTERMEDIATE COMPARTMENT PROTEIN"/>
    <property type="match status" value="1"/>
</dbReference>
<dbReference type="EMBL" id="CP092874">
    <property type="protein sequence ID" value="UYV74683.1"/>
    <property type="molecule type" value="Genomic_DNA"/>
</dbReference>
<evidence type="ECO:0000259" key="1">
    <source>
        <dbReference type="Pfam" id="PF07970"/>
    </source>
</evidence>
<sequence length="259" mass="29994">MDSTNVHTMETVGETELKHTDVEYDLTEFHTAHWRTRQEVNRYLREEYHAVHETLWHNGYSGSLWGTIADHKQPPLQRAAQLTGCRISGSVMVNKVAGNLHVTMGSYMIIYNLDYRLELQDTNFSHRIERFSFGESSTGIFDPLEGEEKLTNHGNYRYQYYIQVVPTDVVSLSGRVTSTYQYSVTEQRAVCVYQQRGIDHESNSHGTPGINFRYQFFPLKVRVIKYTAPQWKFAVRVVAMLGGVHMIIGQCPHNIYMLY</sequence>
<reference evidence="2 3" key="1">
    <citation type="submission" date="2022-01" db="EMBL/GenBank/DDBJ databases">
        <title>A chromosomal length assembly of Cordylochernes scorpioides.</title>
        <authorList>
            <person name="Zeh D."/>
            <person name="Zeh J."/>
        </authorList>
    </citation>
    <scope>NUCLEOTIDE SEQUENCE [LARGE SCALE GENOMIC DNA]</scope>
    <source>
        <strain evidence="2">IN4F17</strain>
        <tissue evidence="2">Whole Body</tissue>
    </source>
</reference>
<dbReference type="InterPro" id="IPR012936">
    <property type="entry name" value="Erv_C"/>
</dbReference>
<keyword evidence="3" id="KW-1185">Reference proteome</keyword>
<evidence type="ECO:0000313" key="3">
    <source>
        <dbReference type="Proteomes" id="UP001235939"/>
    </source>
</evidence>
<evidence type="ECO:0000313" key="2">
    <source>
        <dbReference type="EMBL" id="UYV74683.1"/>
    </source>
</evidence>
<dbReference type="Pfam" id="PF07970">
    <property type="entry name" value="COPIIcoated_ERV"/>
    <property type="match status" value="1"/>
</dbReference>
<name>A0ABY6L448_9ARAC</name>
<protein>
    <submittedName>
        <fullName evidence="2">ERGIC2</fullName>
    </submittedName>
</protein>
<accession>A0ABY6L448</accession>
<dbReference type="Proteomes" id="UP001235939">
    <property type="component" value="Chromosome 12"/>
</dbReference>
<feature type="domain" description="Endoplasmic reticulum vesicle transporter C-terminal" evidence="1">
    <location>
        <begin position="79"/>
        <end position="248"/>
    </location>
</feature>
<organism evidence="2 3">
    <name type="scientific">Cordylochernes scorpioides</name>
    <dbReference type="NCBI Taxonomy" id="51811"/>
    <lineage>
        <taxon>Eukaryota</taxon>
        <taxon>Metazoa</taxon>
        <taxon>Ecdysozoa</taxon>
        <taxon>Arthropoda</taxon>
        <taxon>Chelicerata</taxon>
        <taxon>Arachnida</taxon>
        <taxon>Pseudoscorpiones</taxon>
        <taxon>Cheliferoidea</taxon>
        <taxon>Chernetidae</taxon>
        <taxon>Cordylochernes</taxon>
    </lineage>
</organism>